<dbReference type="Proteomes" id="UP000030780">
    <property type="component" value="Unassembled WGS sequence"/>
</dbReference>
<dbReference type="AlphaFoldDB" id="M7X6G8"/>
<organism evidence="1 2">
    <name type="scientific">Entamoeba histolytica HM-3:IMSS</name>
    <dbReference type="NCBI Taxonomy" id="885315"/>
    <lineage>
        <taxon>Eukaryota</taxon>
        <taxon>Amoebozoa</taxon>
        <taxon>Evosea</taxon>
        <taxon>Archamoebae</taxon>
        <taxon>Mastigamoebida</taxon>
        <taxon>Entamoebidae</taxon>
        <taxon>Entamoeba</taxon>
    </lineage>
</organism>
<dbReference type="EMBL" id="KB637634">
    <property type="protein sequence ID" value="EMS15633.1"/>
    <property type="molecule type" value="Genomic_DNA"/>
</dbReference>
<proteinExistence type="predicted"/>
<dbReference type="Gene3D" id="3.40.50.12480">
    <property type="match status" value="2"/>
</dbReference>
<gene>
    <name evidence="1" type="ORF">KM1_032320</name>
</gene>
<dbReference type="InterPro" id="IPR032675">
    <property type="entry name" value="LRR_dom_sf"/>
</dbReference>
<dbReference type="OrthoDB" id="10264456at2759"/>
<dbReference type="SUPFAM" id="SSF52058">
    <property type="entry name" value="L domain-like"/>
    <property type="match status" value="1"/>
</dbReference>
<evidence type="ECO:0000313" key="1">
    <source>
        <dbReference type="EMBL" id="EMS15633.1"/>
    </source>
</evidence>
<dbReference type="InterPro" id="IPR026906">
    <property type="entry name" value="LRR_5"/>
</dbReference>
<accession>M7X6G8</accession>
<protein>
    <submittedName>
        <fullName evidence="1">Leucine rich repeat protein, bspa family protein</fullName>
    </submittedName>
</protein>
<dbReference type="PANTHER" id="PTHR45661:SF3">
    <property type="entry name" value="IG-LIKE DOMAIN-CONTAINING PROTEIN"/>
    <property type="match status" value="1"/>
</dbReference>
<dbReference type="InterPro" id="IPR053139">
    <property type="entry name" value="Surface_bspA-like"/>
</dbReference>
<evidence type="ECO:0000313" key="2">
    <source>
        <dbReference type="Proteomes" id="UP000030780"/>
    </source>
</evidence>
<dbReference type="PANTHER" id="PTHR45661">
    <property type="entry name" value="SURFACE ANTIGEN"/>
    <property type="match status" value="1"/>
</dbReference>
<dbReference type="Pfam" id="PF13306">
    <property type="entry name" value="LRR_5"/>
    <property type="match status" value="2"/>
</dbReference>
<sequence>MKKKEKEEEITKMYEGIMEELKEVSETFRLRDITRNEECVEVMKKCNEIMKRRNEYYEEYKKVYREIVEIEISNIPIKEGIEFCCKITEGVLLRMVLSDLIKQSQSKLTMYKTLQMISNEQLNQTIQQHNKELKKGIITTKECVVCHKEKDELINVFGCEKEQGNICKNIEYTYEDRNKYGNTIPQEVKSLGNECFYECSSLTSITIPTTVSELGDLCFRKCSLTTVDIPTTVSVLGNECFCECSSLTSVTIPTTISKLGDECFSGCSSLTSVTIPTTVSELGRCCFDECTSLTSIVLENIQFISEERIFMNKPVLISFKIPKNLQKINGENIEKKDINEFIIPTTITKLGDWCFSGCLSLTSVDIPTTISELGGCCFCVCPSLTSINIPTTIKEFGYWCFYKCYSLTSISIPPSVNKIGKGSFSLCESLTSINIPSSITSFENRQFDGSYLLRRLEIENLQFISKERIFMNEPILFSIEIPLNLKTINGKSIEKKDINEFIIPTTISEIDDWCFYKCNSLKSINIPTTISKLGNHCFSECSSLSEVILPTSIIKLGNYCFNNCSSLTSINIPSSITLFGECCFYDCGCTEELKKNKTIPRGSFEHTQ</sequence>
<name>M7X6G8_ENTHI</name>
<reference evidence="1 2" key="1">
    <citation type="submission" date="2013-01" db="EMBL/GenBank/DDBJ databases">
        <authorList>
            <person name="Inman J."/>
            <person name="Zafar N."/>
            <person name="Lorenzi H."/>
            <person name="Caler E."/>
        </authorList>
    </citation>
    <scope>NUCLEOTIDE SEQUENCE [LARGE SCALE GENOMIC DNA]</scope>
    <source>
        <strain evidence="1 2">HM-3:IMSS</strain>
    </source>
</reference>
<dbReference type="Gene3D" id="3.80.10.10">
    <property type="entry name" value="Ribonuclease Inhibitor"/>
    <property type="match status" value="2"/>
</dbReference>
<dbReference type="VEuPathDB" id="AmoebaDB:KM1_032320"/>